<dbReference type="Gene3D" id="3.40.50.150">
    <property type="entry name" value="Vaccinia Virus protein VP39"/>
    <property type="match status" value="1"/>
</dbReference>
<name>G7ZIP7_AZOL4</name>
<geneLocation type="plasmid" evidence="1 2">
    <name>AZO_p6</name>
</geneLocation>
<accession>G7ZIP7</accession>
<proteinExistence type="predicted"/>
<dbReference type="CDD" id="cd02440">
    <property type="entry name" value="AdoMet_MTases"/>
    <property type="match status" value="1"/>
</dbReference>
<dbReference type="HOGENOM" id="CLU_718963_0_0_5"/>
<keyword evidence="1" id="KW-0614">Plasmid</keyword>
<dbReference type="EMBL" id="FQ311874">
    <property type="protein sequence ID" value="CBS91545.1"/>
    <property type="molecule type" value="Genomic_DNA"/>
</dbReference>
<dbReference type="KEGG" id="ali:AZOLI_p60130"/>
<organism evidence="1 2">
    <name type="scientific">Azospirillum lipoferum (strain 4B)</name>
    <dbReference type="NCBI Taxonomy" id="862719"/>
    <lineage>
        <taxon>Bacteria</taxon>
        <taxon>Pseudomonadati</taxon>
        <taxon>Pseudomonadota</taxon>
        <taxon>Alphaproteobacteria</taxon>
        <taxon>Rhodospirillales</taxon>
        <taxon>Azospirillaceae</taxon>
        <taxon>Azospirillum</taxon>
    </lineage>
</organism>
<evidence type="ECO:0000313" key="2">
    <source>
        <dbReference type="Proteomes" id="UP000005667"/>
    </source>
</evidence>
<keyword evidence="2" id="KW-1185">Reference proteome</keyword>
<evidence type="ECO:0000313" key="1">
    <source>
        <dbReference type="EMBL" id="CBS91545.1"/>
    </source>
</evidence>
<dbReference type="AlphaFoldDB" id="G7ZIP7"/>
<gene>
    <name evidence="1" type="ordered locus">AZOLI_p60130</name>
</gene>
<protein>
    <recommendedName>
        <fullName evidence="3">Methyltransferase domain-containing protein</fullName>
    </recommendedName>
</protein>
<dbReference type="Pfam" id="PF13489">
    <property type="entry name" value="Methyltransf_23"/>
    <property type="match status" value="1"/>
</dbReference>
<sequence>MSVDPMSGSVLSPGSVRLDAYAGSMFQHDRLHPRWIDDCARYLRVVFGDRLEGACVLDYGFGRGNWALAFRKAGARRVVAIDAAEGNVRRFSDFLHRDQLSGIEVIHGDALVEPLAYNVDHVWLYGVLHHVGQPGLLLERLSAAASGPQSHLLVYAYDRGSVRETIVGLVREVVLYEEVAEFTMASGLFCPAARLRARDDLTAPIIRWYSAVELEQQVREHGWRVIARPPDFPVFLGRPGTGEFAPHHLLCAREAGRLEETSSSADISAAAAEDTAADCAALRALWDDLKAGCSAERMAHIGIGLFNAHFAALAYTGRVEEALIQDFLHLAFQCEDSGVSVRSECSRHYRVLAALSAADRPRASLAAALPGHIARHLAGQAIRF</sequence>
<dbReference type="Proteomes" id="UP000005667">
    <property type="component" value="Plasmid AZO_p6"/>
</dbReference>
<dbReference type="OrthoDB" id="9791837at2"/>
<dbReference type="SUPFAM" id="SSF53335">
    <property type="entry name" value="S-adenosyl-L-methionine-dependent methyltransferases"/>
    <property type="match status" value="1"/>
</dbReference>
<reference evidence="2" key="1">
    <citation type="journal article" date="2011" name="PLoS Genet.">
        <title>Azospirillum genomes reveal transition of bacteria from aquatic to terrestrial environments.</title>
        <authorList>
            <person name="Wisniewski-Dye F."/>
            <person name="Borziak K."/>
            <person name="Khalsa-Moyers G."/>
            <person name="Alexandre G."/>
            <person name="Sukharnikov L.O."/>
            <person name="Wuichet K."/>
            <person name="Hurst G.B."/>
            <person name="McDonald W.H."/>
            <person name="Robertson J.S."/>
            <person name="Barbe V."/>
            <person name="Calteau A."/>
            <person name="Rouy Z."/>
            <person name="Mangenot S."/>
            <person name="Prigent-Combaret C."/>
            <person name="Normand P."/>
            <person name="Boyer M."/>
            <person name="Siguier P."/>
            <person name="Dessaux Y."/>
            <person name="Elmerich C."/>
            <person name="Condemine G."/>
            <person name="Krishnen G."/>
            <person name="Kennedy I."/>
            <person name="Paterson A.H."/>
            <person name="Gonzalez V."/>
            <person name="Mavingui P."/>
            <person name="Zhulin I.B."/>
        </authorList>
    </citation>
    <scope>NUCLEOTIDE SEQUENCE [LARGE SCALE GENOMIC DNA]</scope>
    <source>
        <strain evidence="2">4B</strain>
    </source>
</reference>
<dbReference type="InterPro" id="IPR029063">
    <property type="entry name" value="SAM-dependent_MTases_sf"/>
</dbReference>
<evidence type="ECO:0008006" key="3">
    <source>
        <dbReference type="Google" id="ProtNLM"/>
    </source>
</evidence>